<proteinExistence type="predicted"/>
<keyword evidence="2" id="KW-1185">Reference proteome</keyword>
<dbReference type="Ensembl" id="ENSGEVT00005012352.1">
    <property type="protein sequence ID" value="ENSGEVP00005011787.1"/>
    <property type="gene ID" value="ENSGEVG00005008336.1"/>
</dbReference>
<dbReference type="Proteomes" id="UP000694390">
    <property type="component" value="Unassembled WGS sequence"/>
</dbReference>
<reference evidence="1" key="1">
    <citation type="submission" date="2025-08" db="UniProtKB">
        <authorList>
            <consortium name="Ensembl"/>
        </authorList>
    </citation>
    <scope>IDENTIFICATION</scope>
</reference>
<dbReference type="AlphaFoldDB" id="A0A8C4W426"/>
<accession>A0A8C4W426</accession>
<protein>
    <submittedName>
        <fullName evidence="1">Uncharacterized protein</fullName>
    </submittedName>
</protein>
<reference evidence="1" key="2">
    <citation type="submission" date="2025-09" db="UniProtKB">
        <authorList>
            <consortium name="Ensembl"/>
        </authorList>
    </citation>
    <scope>IDENTIFICATION</scope>
</reference>
<evidence type="ECO:0000313" key="1">
    <source>
        <dbReference type="Ensembl" id="ENSGEVP00005011787.1"/>
    </source>
</evidence>
<organism evidence="1 2">
    <name type="scientific">Gopherus evgoodei</name>
    <name type="common">Goodes thornscrub tortoise</name>
    <dbReference type="NCBI Taxonomy" id="1825980"/>
    <lineage>
        <taxon>Eukaryota</taxon>
        <taxon>Metazoa</taxon>
        <taxon>Chordata</taxon>
        <taxon>Craniata</taxon>
        <taxon>Vertebrata</taxon>
        <taxon>Euteleostomi</taxon>
        <taxon>Archelosauria</taxon>
        <taxon>Testudinata</taxon>
        <taxon>Testudines</taxon>
        <taxon>Cryptodira</taxon>
        <taxon>Durocryptodira</taxon>
        <taxon>Testudinoidea</taxon>
        <taxon>Testudinidae</taxon>
        <taxon>Gopherus</taxon>
    </lineage>
</organism>
<sequence length="84" mass="9590">WTHTQWYFKAGQQQRAPSLPRSSGRGLLFPMDSQVCQQGVRQYSQQLGDICLGLCRRGPTALCRHIQTIQDQLPWVISNISLHP</sequence>
<name>A0A8C4W426_9SAUR</name>
<evidence type="ECO:0000313" key="2">
    <source>
        <dbReference type="Proteomes" id="UP000694390"/>
    </source>
</evidence>